<evidence type="ECO:0000259" key="3">
    <source>
        <dbReference type="PROSITE" id="PS50110"/>
    </source>
</evidence>
<dbReference type="RefSeq" id="WP_112748625.1">
    <property type="nucleotide sequence ID" value="NZ_QMFY01000011.1"/>
</dbReference>
<dbReference type="PANTHER" id="PTHR44591">
    <property type="entry name" value="STRESS RESPONSE REGULATOR PROTEIN 1"/>
    <property type="match status" value="1"/>
</dbReference>
<evidence type="ECO:0000256" key="2">
    <source>
        <dbReference type="PROSITE-ProRule" id="PRU00169"/>
    </source>
</evidence>
<evidence type="ECO:0000313" key="4">
    <source>
        <dbReference type="EMBL" id="RAV99436.1"/>
    </source>
</evidence>
<protein>
    <recommendedName>
        <fullName evidence="3">Response regulatory domain-containing protein</fullName>
    </recommendedName>
</protein>
<organism evidence="4 5">
    <name type="scientific">Pseudochryseolinea flava</name>
    <dbReference type="NCBI Taxonomy" id="2059302"/>
    <lineage>
        <taxon>Bacteria</taxon>
        <taxon>Pseudomonadati</taxon>
        <taxon>Bacteroidota</taxon>
        <taxon>Cytophagia</taxon>
        <taxon>Cytophagales</taxon>
        <taxon>Fulvivirgaceae</taxon>
        <taxon>Pseudochryseolinea</taxon>
    </lineage>
</organism>
<gene>
    <name evidence="4" type="ORF">DQQ10_19650</name>
</gene>
<dbReference type="AlphaFoldDB" id="A0A364XYC1"/>
<feature type="domain" description="Response regulatory" evidence="3">
    <location>
        <begin position="4"/>
        <end position="125"/>
    </location>
</feature>
<dbReference type="SUPFAM" id="SSF52172">
    <property type="entry name" value="CheY-like"/>
    <property type="match status" value="1"/>
</dbReference>
<keyword evidence="5" id="KW-1185">Reference proteome</keyword>
<evidence type="ECO:0000313" key="5">
    <source>
        <dbReference type="Proteomes" id="UP000251889"/>
    </source>
</evidence>
<dbReference type="GO" id="GO:0000160">
    <property type="term" value="P:phosphorelay signal transduction system"/>
    <property type="evidence" value="ECO:0007669"/>
    <property type="project" value="InterPro"/>
</dbReference>
<dbReference type="Pfam" id="PF00072">
    <property type="entry name" value="Response_reg"/>
    <property type="match status" value="1"/>
</dbReference>
<name>A0A364XYC1_9BACT</name>
<dbReference type="SMART" id="SM00448">
    <property type="entry name" value="REC"/>
    <property type="match status" value="1"/>
</dbReference>
<dbReference type="EMBL" id="QMFY01000011">
    <property type="protein sequence ID" value="RAV99436.1"/>
    <property type="molecule type" value="Genomic_DNA"/>
</dbReference>
<dbReference type="PANTHER" id="PTHR44591:SF3">
    <property type="entry name" value="RESPONSE REGULATORY DOMAIN-CONTAINING PROTEIN"/>
    <property type="match status" value="1"/>
</dbReference>
<dbReference type="Proteomes" id="UP000251889">
    <property type="component" value="Unassembled WGS sequence"/>
</dbReference>
<dbReference type="OrthoDB" id="7631574at2"/>
<keyword evidence="1 2" id="KW-0597">Phosphoprotein</keyword>
<accession>A0A364XYC1</accession>
<dbReference type="InterPro" id="IPR001789">
    <property type="entry name" value="Sig_transdc_resp-reg_receiver"/>
</dbReference>
<comment type="caution">
    <text evidence="4">The sequence shown here is derived from an EMBL/GenBank/DDBJ whole genome shotgun (WGS) entry which is preliminary data.</text>
</comment>
<feature type="modified residue" description="4-aspartylphosphate" evidence="2">
    <location>
        <position position="58"/>
    </location>
</feature>
<dbReference type="InterPro" id="IPR011006">
    <property type="entry name" value="CheY-like_superfamily"/>
</dbReference>
<dbReference type="Gene3D" id="3.40.50.2300">
    <property type="match status" value="1"/>
</dbReference>
<dbReference type="PROSITE" id="PS50110">
    <property type="entry name" value="RESPONSE_REGULATORY"/>
    <property type="match status" value="1"/>
</dbReference>
<evidence type="ECO:0000256" key="1">
    <source>
        <dbReference type="ARBA" id="ARBA00022553"/>
    </source>
</evidence>
<sequence>MSKTIVLIDDDPDDLDIMKETLEKVAPSARCISFLYPDEAVRVITTEFIVAPDMIIIDMNMPRKTGLECLRELRSQETFDDTPIIIYSTTISQTVQDTLRNAGASHVFQKPSKYDAWEKVLSRVLIDVGGPQ</sequence>
<reference evidence="4 5" key="1">
    <citation type="submission" date="2018-06" db="EMBL/GenBank/DDBJ databases">
        <title>Chryseolinea flavus sp. nov., a member of the phylum Bacteroidetes isolated from soil.</title>
        <authorList>
            <person name="Li Y."/>
            <person name="Wang J."/>
        </authorList>
    </citation>
    <scope>NUCLEOTIDE SEQUENCE [LARGE SCALE GENOMIC DNA]</scope>
    <source>
        <strain evidence="4 5">SDU1-6</strain>
    </source>
</reference>
<dbReference type="InterPro" id="IPR050595">
    <property type="entry name" value="Bact_response_regulator"/>
</dbReference>
<proteinExistence type="predicted"/>